<dbReference type="InterPro" id="IPR036884">
    <property type="entry name" value="2Fe-2S-bd_dom_sf"/>
</dbReference>
<keyword evidence="3" id="KW-0560">Oxidoreductase</keyword>
<dbReference type="InterPro" id="IPR012675">
    <property type="entry name" value="Beta-grasp_dom_sf"/>
</dbReference>
<dbReference type="InterPro" id="IPR006058">
    <property type="entry name" value="2Fe2S_fd_BS"/>
</dbReference>
<evidence type="ECO:0000313" key="8">
    <source>
        <dbReference type="EMBL" id="KPL73651.1"/>
    </source>
</evidence>
<dbReference type="Pfam" id="PF01799">
    <property type="entry name" value="Fer2_2"/>
    <property type="match status" value="1"/>
</dbReference>
<evidence type="ECO:0000259" key="7">
    <source>
        <dbReference type="PROSITE" id="PS51085"/>
    </source>
</evidence>
<keyword evidence="5" id="KW-0411">Iron-sulfur</keyword>
<dbReference type="InterPro" id="IPR036010">
    <property type="entry name" value="2Fe-2S_ferredoxin-like_sf"/>
</dbReference>
<evidence type="ECO:0000256" key="3">
    <source>
        <dbReference type="ARBA" id="ARBA00023002"/>
    </source>
</evidence>
<dbReference type="PROSITE" id="PS00197">
    <property type="entry name" value="2FE2S_FER_1"/>
    <property type="match status" value="1"/>
</dbReference>
<keyword evidence="2" id="KW-0479">Metal-binding</keyword>
<accession>A0A0P6WY99</accession>
<name>A0A0P6WY99_9CHLR</name>
<dbReference type="Proteomes" id="UP000050514">
    <property type="component" value="Unassembled WGS sequence"/>
</dbReference>
<dbReference type="GO" id="GO:0016491">
    <property type="term" value="F:oxidoreductase activity"/>
    <property type="evidence" value="ECO:0007669"/>
    <property type="project" value="UniProtKB-KW"/>
</dbReference>
<dbReference type="SUPFAM" id="SSF54292">
    <property type="entry name" value="2Fe-2S ferredoxin-like"/>
    <property type="match status" value="1"/>
</dbReference>
<dbReference type="SUPFAM" id="SSF47741">
    <property type="entry name" value="CO dehydrogenase ISP C-domain like"/>
    <property type="match status" value="1"/>
</dbReference>
<gene>
    <name evidence="8" type="ORF">AC812_14850</name>
</gene>
<evidence type="ECO:0000256" key="6">
    <source>
        <dbReference type="ARBA" id="ARBA00060707"/>
    </source>
</evidence>
<evidence type="ECO:0000256" key="5">
    <source>
        <dbReference type="ARBA" id="ARBA00023014"/>
    </source>
</evidence>
<feature type="domain" description="2Fe-2S ferredoxin-type" evidence="7">
    <location>
        <begin position="6"/>
        <end position="82"/>
    </location>
</feature>
<dbReference type="EMBL" id="LGHJ01000020">
    <property type="protein sequence ID" value="KPL73651.1"/>
    <property type="molecule type" value="Genomic_DNA"/>
</dbReference>
<proteinExistence type="predicted"/>
<dbReference type="Gene3D" id="3.10.20.30">
    <property type="match status" value="1"/>
</dbReference>
<dbReference type="PROSITE" id="PS51085">
    <property type="entry name" value="2FE2S_FER_2"/>
    <property type="match status" value="1"/>
</dbReference>
<evidence type="ECO:0000256" key="2">
    <source>
        <dbReference type="ARBA" id="ARBA00022723"/>
    </source>
</evidence>
<dbReference type="InterPro" id="IPR001041">
    <property type="entry name" value="2Fe-2S_ferredoxin-type"/>
</dbReference>
<keyword evidence="4" id="KW-0408">Iron</keyword>
<dbReference type="FunFam" id="3.10.20.30:FF:000020">
    <property type="entry name" value="Xanthine dehydrogenase iron-sulfur subunit"/>
    <property type="match status" value="1"/>
</dbReference>
<comment type="pathway">
    <text evidence="6">Alkaloid degradation; nicotine degradation.</text>
</comment>
<evidence type="ECO:0000256" key="1">
    <source>
        <dbReference type="ARBA" id="ARBA00022714"/>
    </source>
</evidence>
<dbReference type="STRING" id="360411.AC812_14850"/>
<dbReference type="InterPro" id="IPR051452">
    <property type="entry name" value="Diverse_Oxidoreductases"/>
</dbReference>
<dbReference type="InterPro" id="IPR002888">
    <property type="entry name" value="2Fe-2S-bd"/>
</dbReference>
<dbReference type="GO" id="GO:0046872">
    <property type="term" value="F:metal ion binding"/>
    <property type="evidence" value="ECO:0007669"/>
    <property type="project" value="UniProtKB-KW"/>
</dbReference>
<keyword evidence="9" id="KW-1185">Reference proteome</keyword>
<evidence type="ECO:0000313" key="9">
    <source>
        <dbReference type="Proteomes" id="UP000050514"/>
    </source>
</evidence>
<organism evidence="8 9">
    <name type="scientific">Bellilinea caldifistulae</name>
    <dbReference type="NCBI Taxonomy" id="360411"/>
    <lineage>
        <taxon>Bacteria</taxon>
        <taxon>Bacillati</taxon>
        <taxon>Chloroflexota</taxon>
        <taxon>Anaerolineae</taxon>
        <taxon>Anaerolineales</taxon>
        <taxon>Anaerolineaceae</taxon>
        <taxon>Bellilinea</taxon>
    </lineage>
</organism>
<protein>
    <recommendedName>
        <fullName evidence="7">2Fe-2S ferredoxin-type domain-containing protein</fullName>
    </recommendedName>
</protein>
<dbReference type="Gene3D" id="1.10.150.120">
    <property type="entry name" value="[2Fe-2S]-binding domain"/>
    <property type="match status" value="1"/>
</dbReference>
<dbReference type="Pfam" id="PF00111">
    <property type="entry name" value="Fer2"/>
    <property type="match status" value="1"/>
</dbReference>
<sequence length="165" mass="17919">MPEMTEKISFTINGEYRSVEIDEEMMVIDVIRDVLDLTGTKRGCDNATCGTCVIVMNGKAVKSCNTPASKMQGANILTIEGLAKGMELHPIQKAIAESGAVQCGFCTPGIVMELHALLESKPDASETELSNALNKHLCRCTGYEPIRDGALIAQQLIRERMTEKA</sequence>
<evidence type="ECO:0000256" key="4">
    <source>
        <dbReference type="ARBA" id="ARBA00023004"/>
    </source>
</evidence>
<dbReference type="GO" id="GO:0051537">
    <property type="term" value="F:2 iron, 2 sulfur cluster binding"/>
    <property type="evidence" value="ECO:0007669"/>
    <property type="project" value="UniProtKB-KW"/>
</dbReference>
<comment type="caution">
    <text evidence="8">The sequence shown here is derived from an EMBL/GenBank/DDBJ whole genome shotgun (WGS) entry which is preliminary data.</text>
</comment>
<keyword evidence="1" id="KW-0001">2Fe-2S</keyword>
<dbReference type="PATRIC" id="fig|360411.5.peg.786"/>
<dbReference type="AlphaFoldDB" id="A0A0P6WY99"/>
<dbReference type="PANTHER" id="PTHR44379:SF5">
    <property type="entry name" value="OXIDOREDUCTASE WITH IRON-SULFUR SUBUNIT"/>
    <property type="match status" value="1"/>
</dbReference>
<dbReference type="PANTHER" id="PTHR44379">
    <property type="entry name" value="OXIDOREDUCTASE WITH IRON-SULFUR SUBUNIT"/>
    <property type="match status" value="1"/>
</dbReference>
<reference evidence="8 9" key="1">
    <citation type="submission" date="2015-07" db="EMBL/GenBank/DDBJ databases">
        <title>Draft genome of Bellilinea caldifistulae DSM 17877.</title>
        <authorList>
            <person name="Hemp J."/>
            <person name="Ward L.M."/>
            <person name="Pace L.A."/>
            <person name="Fischer W.W."/>
        </authorList>
    </citation>
    <scope>NUCLEOTIDE SEQUENCE [LARGE SCALE GENOMIC DNA]</scope>
    <source>
        <strain evidence="8 9">GOMI-1</strain>
    </source>
</reference>